<proteinExistence type="inferred from homology"/>
<name>A0A290Q8R9_9BACT</name>
<dbReference type="AlphaFoldDB" id="A0A290Q8R9"/>
<dbReference type="SUPFAM" id="SSF54534">
    <property type="entry name" value="FKBP-like"/>
    <property type="match status" value="1"/>
</dbReference>
<organism evidence="8 9">
    <name type="scientific">Nibricoccus aquaticus</name>
    <dbReference type="NCBI Taxonomy" id="2576891"/>
    <lineage>
        <taxon>Bacteria</taxon>
        <taxon>Pseudomonadati</taxon>
        <taxon>Verrucomicrobiota</taxon>
        <taxon>Opitutia</taxon>
        <taxon>Opitutales</taxon>
        <taxon>Opitutaceae</taxon>
        <taxon>Nibricoccus</taxon>
    </lineage>
</organism>
<evidence type="ECO:0000256" key="5">
    <source>
        <dbReference type="PROSITE-ProRule" id="PRU00277"/>
    </source>
</evidence>
<dbReference type="OrthoDB" id="9814548at2"/>
<accession>A0A290Q8R9</accession>
<dbReference type="FunFam" id="3.10.50.40:FF:000006">
    <property type="entry name" value="Peptidyl-prolyl cis-trans isomerase"/>
    <property type="match status" value="1"/>
</dbReference>
<dbReference type="InterPro" id="IPR046357">
    <property type="entry name" value="PPIase_dom_sf"/>
</dbReference>
<evidence type="ECO:0000313" key="9">
    <source>
        <dbReference type="Proteomes" id="UP000217265"/>
    </source>
</evidence>
<evidence type="ECO:0000259" key="7">
    <source>
        <dbReference type="PROSITE" id="PS50059"/>
    </source>
</evidence>
<dbReference type="GO" id="GO:0003755">
    <property type="term" value="F:peptidyl-prolyl cis-trans isomerase activity"/>
    <property type="evidence" value="ECO:0007669"/>
    <property type="project" value="UniProtKB-UniRule"/>
</dbReference>
<dbReference type="Proteomes" id="UP000217265">
    <property type="component" value="Chromosome"/>
</dbReference>
<comment type="catalytic activity">
    <reaction evidence="1 5 6">
        <text>[protein]-peptidylproline (omega=180) = [protein]-peptidylproline (omega=0)</text>
        <dbReference type="Rhea" id="RHEA:16237"/>
        <dbReference type="Rhea" id="RHEA-COMP:10747"/>
        <dbReference type="Rhea" id="RHEA-COMP:10748"/>
        <dbReference type="ChEBI" id="CHEBI:83833"/>
        <dbReference type="ChEBI" id="CHEBI:83834"/>
        <dbReference type="EC" id="5.2.1.8"/>
    </reaction>
</comment>
<dbReference type="Pfam" id="PF00254">
    <property type="entry name" value="FKBP_C"/>
    <property type="match status" value="1"/>
</dbReference>
<protein>
    <recommendedName>
        <fullName evidence="6">Peptidyl-prolyl cis-trans isomerase</fullName>
        <ecNumber evidence="6">5.2.1.8</ecNumber>
    </recommendedName>
</protein>
<reference evidence="8 9" key="1">
    <citation type="submission" date="2017-09" db="EMBL/GenBank/DDBJ databases">
        <title>Complete genome sequence of Verrucomicrobial strain HZ-65, isolated from freshwater.</title>
        <authorList>
            <person name="Choi A."/>
        </authorList>
    </citation>
    <scope>NUCLEOTIDE SEQUENCE [LARGE SCALE GENOMIC DNA]</scope>
    <source>
        <strain evidence="8 9">HZ-65</strain>
    </source>
</reference>
<keyword evidence="3 5" id="KW-0697">Rotamase</keyword>
<gene>
    <name evidence="8" type="ORF">CMV30_14725</name>
</gene>
<evidence type="ECO:0000256" key="1">
    <source>
        <dbReference type="ARBA" id="ARBA00000971"/>
    </source>
</evidence>
<evidence type="ECO:0000256" key="3">
    <source>
        <dbReference type="ARBA" id="ARBA00023110"/>
    </source>
</evidence>
<dbReference type="RefSeq" id="WP_096056736.1">
    <property type="nucleotide sequence ID" value="NZ_CP023344.1"/>
</dbReference>
<evidence type="ECO:0000256" key="2">
    <source>
        <dbReference type="ARBA" id="ARBA00006577"/>
    </source>
</evidence>
<dbReference type="Gene3D" id="3.10.50.40">
    <property type="match status" value="1"/>
</dbReference>
<evidence type="ECO:0000256" key="6">
    <source>
        <dbReference type="RuleBase" id="RU003915"/>
    </source>
</evidence>
<evidence type="ECO:0000256" key="4">
    <source>
        <dbReference type="ARBA" id="ARBA00023235"/>
    </source>
</evidence>
<keyword evidence="4 5" id="KW-0413">Isomerase</keyword>
<dbReference type="EMBL" id="CP023344">
    <property type="protein sequence ID" value="ATC65105.1"/>
    <property type="molecule type" value="Genomic_DNA"/>
</dbReference>
<dbReference type="PANTHER" id="PTHR43811:SF19">
    <property type="entry name" value="39 KDA FK506-BINDING NUCLEAR PROTEIN"/>
    <property type="match status" value="1"/>
</dbReference>
<keyword evidence="9" id="KW-1185">Reference proteome</keyword>
<sequence>MRSIFILALLAVVLATIAIGVRSGLFARKDPGKPINAAMRAALETPQFSTEDAMIIAQRYPNARKTESGLLYVVHAPGEGPTPFKGQIVSVHYTGTFLNGQKFDSSHDRGAPFNFQVGFGRVIIGWDEAFGSMKKGEKRTLIVPYWLGYGEKGRGKIPARATLLFEVELLGIDGDAK</sequence>
<comment type="similarity">
    <text evidence="2 6">Belongs to the FKBP-type PPIase family.</text>
</comment>
<dbReference type="InterPro" id="IPR001179">
    <property type="entry name" value="PPIase_FKBP_dom"/>
</dbReference>
<evidence type="ECO:0000313" key="8">
    <source>
        <dbReference type="EMBL" id="ATC65105.1"/>
    </source>
</evidence>
<dbReference type="KEGG" id="vbh:CMV30_14725"/>
<feature type="domain" description="PPIase FKBP-type" evidence="7">
    <location>
        <begin position="86"/>
        <end position="173"/>
    </location>
</feature>
<dbReference type="PROSITE" id="PS50059">
    <property type="entry name" value="FKBP_PPIASE"/>
    <property type="match status" value="1"/>
</dbReference>
<dbReference type="PANTHER" id="PTHR43811">
    <property type="entry name" value="FKBP-TYPE PEPTIDYL-PROLYL CIS-TRANS ISOMERASE FKPA"/>
    <property type="match status" value="1"/>
</dbReference>
<dbReference type="EC" id="5.2.1.8" evidence="6"/>